<dbReference type="Pfam" id="PF03548">
    <property type="entry name" value="LolA"/>
    <property type="match status" value="1"/>
</dbReference>
<dbReference type="InterPro" id="IPR029046">
    <property type="entry name" value="LolA/LolB/LppX"/>
</dbReference>
<dbReference type="InterPro" id="IPR004564">
    <property type="entry name" value="OM_lipoprot_carrier_LolA-like"/>
</dbReference>
<keyword evidence="1 2" id="KW-0732">Signal</keyword>
<gene>
    <name evidence="3" type="ORF">QE417_001592</name>
</gene>
<reference evidence="4" key="1">
    <citation type="submission" date="2023-07" db="EMBL/GenBank/DDBJ databases">
        <title>Functional and genomic diversity of the sorghum phyllosphere microbiome.</title>
        <authorList>
            <person name="Shade A."/>
        </authorList>
    </citation>
    <scope>NUCLEOTIDE SEQUENCE [LARGE SCALE GENOMIC DNA]</scope>
    <source>
        <strain evidence="4">SORGH_AS_0422</strain>
    </source>
</reference>
<dbReference type="SUPFAM" id="SSF89392">
    <property type="entry name" value="Prokaryotic lipoproteins and lipoprotein localization factors"/>
    <property type="match status" value="1"/>
</dbReference>
<sequence>MKNLFAYLIILISTAPTALAQKDADAKAILSGVGQKYRSYNTVKSDFTLTIANPQEGVNQTQNGTLITQVKANKYKLSFFSNTTKKALTQEIISDGKTQWTYMPAQKEVQINDANTTEGINPAQIFTLYEKGYKYIYTGLQKQAGKTYQVVELTPTDAKQSIFKIRLLIDKMKKQIYNAQLFDKNGGRYNYTINTFTPDVSVAANTFTFNPKAYTGVEVVDLR</sequence>
<protein>
    <submittedName>
        <fullName evidence="3">Outer membrane lipoprotein-sorting protein</fullName>
    </submittedName>
</protein>
<evidence type="ECO:0000256" key="2">
    <source>
        <dbReference type="SAM" id="SignalP"/>
    </source>
</evidence>
<feature type="chain" id="PRO_5046355561" evidence="2">
    <location>
        <begin position="21"/>
        <end position="223"/>
    </location>
</feature>
<comment type="caution">
    <text evidence="3">The sequence shown here is derived from an EMBL/GenBank/DDBJ whole genome shotgun (WGS) entry which is preliminary data.</text>
</comment>
<organism evidence="3 4">
    <name type="scientific">Mucilaginibacter terrae</name>
    <dbReference type="NCBI Taxonomy" id="1955052"/>
    <lineage>
        <taxon>Bacteria</taxon>
        <taxon>Pseudomonadati</taxon>
        <taxon>Bacteroidota</taxon>
        <taxon>Sphingobacteriia</taxon>
        <taxon>Sphingobacteriales</taxon>
        <taxon>Sphingobacteriaceae</taxon>
        <taxon>Mucilaginibacter</taxon>
    </lineage>
</organism>
<dbReference type="CDD" id="cd16325">
    <property type="entry name" value="LolA"/>
    <property type="match status" value="1"/>
</dbReference>
<accession>A0ABU3GS97</accession>
<dbReference type="RefSeq" id="WP_311949075.1">
    <property type="nucleotide sequence ID" value="NZ_JAVLVU010000001.1"/>
</dbReference>
<dbReference type="Proteomes" id="UP001258315">
    <property type="component" value="Unassembled WGS sequence"/>
</dbReference>
<feature type="signal peptide" evidence="2">
    <location>
        <begin position="1"/>
        <end position="20"/>
    </location>
</feature>
<dbReference type="PANTHER" id="PTHR35869:SF1">
    <property type="entry name" value="OUTER-MEMBRANE LIPOPROTEIN CARRIER PROTEIN"/>
    <property type="match status" value="1"/>
</dbReference>
<keyword evidence="3" id="KW-0449">Lipoprotein</keyword>
<dbReference type="Gene3D" id="2.50.20.10">
    <property type="entry name" value="Lipoprotein localisation LolA/LolB/LppX"/>
    <property type="match status" value="1"/>
</dbReference>
<dbReference type="EMBL" id="JAVLVU010000001">
    <property type="protein sequence ID" value="MDT3402520.1"/>
    <property type="molecule type" value="Genomic_DNA"/>
</dbReference>
<evidence type="ECO:0000313" key="4">
    <source>
        <dbReference type="Proteomes" id="UP001258315"/>
    </source>
</evidence>
<dbReference type="PANTHER" id="PTHR35869">
    <property type="entry name" value="OUTER-MEMBRANE LIPOPROTEIN CARRIER PROTEIN"/>
    <property type="match status" value="1"/>
</dbReference>
<keyword evidence="4" id="KW-1185">Reference proteome</keyword>
<name>A0ABU3GS97_9SPHI</name>
<evidence type="ECO:0000313" key="3">
    <source>
        <dbReference type="EMBL" id="MDT3402520.1"/>
    </source>
</evidence>
<evidence type="ECO:0000256" key="1">
    <source>
        <dbReference type="ARBA" id="ARBA00022729"/>
    </source>
</evidence>
<proteinExistence type="predicted"/>